<feature type="domain" description="HTH hxlR-type" evidence="4">
    <location>
        <begin position="12"/>
        <end position="110"/>
    </location>
</feature>
<sequence length="124" mass="14104">MSEENLKKLLACSVEVALLFLANKWQMLILRDLLAGSRRSSDLKRAVGKISQKVLTANLRLMEMHGLLARMVFAEMPLRVEYTLTDLGRTLEPVLQQLAAWGEHYRELSCHKTESAIEYADDNS</sequence>
<dbReference type="PANTHER" id="PTHR33204:SF37">
    <property type="entry name" value="HTH-TYPE TRANSCRIPTIONAL REGULATOR YODB"/>
    <property type="match status" value="1"/>
</dbReference>
<accession>A0A380MQI5</accession>
<organism evidence="5 6">
    <name type="scientific">Suttonella ornithocola</name>
    <dbReference type="NCBI Taxonomy" id="279832"/>
    <lineage>
        <taxon>Bacteria</taxon>
        <taxon>Pseudomonadati</taxon>
        <taxon>Pseudomonadota</taxon>
        <taxon>Gammaproteobacteria</taxon>
        <taxon>Cardiobacteriales</taxon>
        <taxon>Cardiobacteriaceae</taxon>
        <taxon>Suttonella</taxon>
    </lineage>
</organism>
<evidence type="ECO:0000256" key="3">
    <source>
        <dbReference type="ARBA" id="ARBA00023163"/>
    </source>
</evidence>
<gene>
    <name evidence="5" type="primary">yybR</name>
    <name evidence="5" type="ORF">NCTC13337_00504</name>
</gene>
<keyword evidence="1" id="KW-0805">Transcription regulation</keyword>
<dbReference type="Gene3D" id="1.10.10.10">
    <property type="entry name" value="Winged helix-like DNA-binding domain superfamily/Winged helix DNA-binding domain"/>
    <property type="match status" value="1"/>
</dbReference>
<dbReference type="GO" id="GO:0003677">
    <property type="term" value="F:DNA binding"/>
    <property type="evidence" value="ECO:0007669"/>
    <property type="project" value="UniProtKB-KW"/>
</dbReference>
<reference evidence="5 6" key="1">
    <citation type="submission" date="2018-06" db="EMBL/GenBank/DDBJ databases">
        <authorList>
            <consortium name="Pathogen Informatics"/>
            <person name="Doyle S."/>
        </authorList>
    </citation>
    <scope>NUCLEOTIDE SEQUENCE [LARGE SCALE GENOMIC DNA]</scope>
    <source>
        <strain evidence="5 6">NCTC13337</strain>
    </source>
</reference>
<dbReference type="InterPro" id="IPR036388">
    <property type="entry name" value="WH-like_DNA-bd_sf"/>
</dbReference>
<dbReference type="Proteomes" id="UP000254601">
    <property type="component" value="Unassembled WGS sequence"/>
</dbReference>
<dbReference type="AlphaFoldDB" id="A0A380MQI5"/>
<protein>
    <submittedName>
        <fullName evidence="5">Uncharacterized HTH-type transcriptional regulator yybR</fullName>
    </submittedName>
</protein>
<proteinExistence type="predicted"/>
<dbReference type="InterPro" id="IPR036390">
    <property type="entry name" value="WH_DNA-bd_sf"/>
</dbReference>
<evidence type="ECO:0000259" key="4">
    <source>
        <dbReference type="PROSITE" id="PS51118"/>
    </source>
</evidence>
<keyword evidence="3" id="KW-0804">Transcription</keyword>
<evidence type="ECO:0000313" key="6">
    <source>
        <dbReference type="Proteomes" id="UP000254601"/>
    </source>
</evidence>
<keyword evidence="6" id="KW-1185">Reference proteome</keyword>
<name>A0A380MQI5_9GAMM</name>
<dbReference type="EMBL" id="UHIC01000001">
    <property type="protein sequence ID" value="SUO93971.1"/>
    <property type="molecule type" value="Genomic_DNA"/>
</dbReference>
<dbReference type="InterPro" id="IPR002577">
    <property type="entry name" value="HTH_HxlR"/>
</dbReference>
<evidence type="ECO:0000256" key="1">
    <source>
        <dbReference type="ARBA" id="ARBA00023015"/>
    </source>
</evidence>
<keyword evidence="2" id="KW-0238">DNA-binding</keyword>
<dbReference type="Pfam" id="PF01638">
    <property type="entry name" value="HxlR"/>
    <property type="match status" value="1"/>
</dbReference>
<dbReference type="SUPFAM" id="SSF46785">
    <property type="entry name" value="Winged helix' DNA-binding domain"/>
    <property type="match status" value="1"/>
</dbReference>
<dbReference type="PROSITE" id="PS51118">
    <property type="entry name" value="HTH_HXLR"/>
    <property type="match status" value="1"/>
</dbReference>
<dbReference type="PANTHER" id="PTHR33204">
    <property type="entry name" value="TRANSCRIPTIONAL REGULATOR, MARR FAMILY"/>
    <property type="match status" value="1"/>
</dbReference>
<evidence type="ECO:0000256" key="2">
    <source>
        <dbReference type="ARBA" id="ARBA00023125"/>
    </source>
</evidence>
<evidence type="ECO:0000313" key="5">
    <source>
        <dbReference type="EMBL" id="SUO93971.1"/>
    </source>
</evidence>